<dbReference type="NCBIfam" id="TIGR02747">
    <property type="entry name" value="TraV"/>
    <property type="match status" value="1"/>
</dbReference>
<keyword evidence="3" id="KW-1185">Reference proteome</keyword>
<accession>A0A1B4V7Y3</accession>
<protein>
    <submittedName>
        <fullName evidence="2">Conjugal transfer protein TraV</fullName>
    </submittedName>
</protein>
<evidence type="ECO:0000313" key="3">
    <source>
        <dbReference type="Proteomes" id="UP000218899"/>
    </source>
</evidence>
<feature type="region of interest" description="Disordered" evidence="1">
    <location>
        <begin position="66"/>
        <end position="97"/>
    </location>
</feature>
<feature type="compositionally biased region" description="Polar residues" evidence="1">
    <location>
        <begin position="160"/>
        <end position="169"/>
    </location>
</feature>
<dbReference type="EMBL" id="AP014936">
    <property type="protein sequence ID" value="BAU49638.1"/>
    <property type="molecule type" value="Genomic_DNA"/>
</dbReference>
<dbReference type="Proteomes" id="UP000218899">
    <property type="component" value="Chromosome"/>
</dbReference>
<proteinExistence type="predicted"/>
<name>A0A1B4V7Y3_9GAMM</name>
<sequence>MLETAIYRLRTVASRNLASRPMHYVQILMGVLALTGCAIGKSEFTCSGIPEGVSCLSASEVYEASKHTDGPVTGNPEKREQQEQQGPASAAPKPLPGMVPEITDGALPLRTPSRVMRIWVAPWEAEDSDLHLTKLIYTEIEPRRWTIGKTARTRAREITPLQSGPTGPTMQPVVQPATRPSGAKSTTASSPAAATNVPAASGTKPAATSGTPTR</sequence>
<reference evidence="2 3" key="1">
    <citation type="submission" date="2015-08" db="EMBL/GenBank/DDBJ databases">
        <title>Complete genome sequence of Sulfurifustis variabilis.</title>
        <authorList>
            <person name="Miura A."/>
            <person name="Kojima H."/>
            <person name="Fukui M."/>
        </authorList>
    </citation>
    <scope>NUCLEOTIDE SEQUENCE [LARGE SCALE GENOMIC DNA]</scope>
    <source>
        <strain evidence="3">skN76</strain>
    </source>
</reference>
<feature type="compositionally biased region" description="Low complexity" evidence="1">
    <location>
        <begin position="180"/>
        <end position="201"/>
    </location>
</feature>
<dbReference type="AlphaFoldDB" id="A0A1B4V7Y3"/>
<feature type="region of interest" description="Disordered" evidence="1">
    <location>
        <begin position="159"/>
        <end position="214"/>
    </location>
</feature>
<evidence type="ECO:0000313" key="2">
    <source>
        <dbReference type="EMBL" id="BAU49638.1"/>
    </source>
</evidence>
<dbReference type="InterPro" id="IPR014118">
    <property type="entry name" value="T4SS_TraV"/>
</dbReference>
<gene>
    <name evidence="2" type="ORF">SVA_3090</name>
</gene>
<organism evidence="2 3">
    <name type="scientific">Sulfurifustis variabilis</name>
    <dbReference type="NCBI Taxonomy" id="1675686"/>
    <lineage>
        <taxon>Bacteria</taxon>
        <taxon>Pseudomonadati</taxon>
        <taxon>Pseudomonadota</taxon>
        <taxon>Gammaproteobacteria</taxon>
        <taxon>Acidiferrobacterales</taxon>
        <taxon>Acidiferrobacteraceae</taxon>
        <taxon>Sulfurifustis</taxon>
    </lineage>
</organism>
<evidence type="ECO:0000256" key="1">
    <source>
        <dbReference type="SAM" id="MobiDB-lite"/>
    </source>
</evidence>
<dbReference type="KEGG" id="sva:SVA_3090"/>
<dbReference type="Pfam" id="PF09676">
    <property type="entry name" value="TraV"/>
    <property type="match status" value="1"/>
</dbReference>